<gene>
    <name evidence="2" type="ORF">CLO192961_LOCUS15295</name>
</gene>
<reference evidence="2 3" key="1">
    <citation type="submission" date="2019-06" db="EMBL/GenBank/DDBJ databases">
        <authorList>
            <person name="Broberg M."/>
        </authorList>
    </citation>
    <scope>NUCLEOTIDE SEQUENCE [LARGE SCALE GENOMIC DNA]</scope>
</reference>
<dbReference type="SUPFAM" id="SSF82199">
    <property type="entry name" value="SET domain"/>
    <property type="match status" value="1"/>
</dbReference>
<name>A0ABY6TQ67_BIOOC</name>
<dbReference type="Gene3D" id="3.90.1410.10">
    <property type="entry name" value="set domain protein methyltransferase, domain 1"/>
    <property type="match status" value="1"/>
</dbReference>
<evidence type="ECO:0000259" key="1">
    <source>
        <dbReference type="PROSITE" id="PS50280"/>
    </source>
</evidence>
<dbReference type="InterPro" id="IPR046341">
    <property type="entry name" value="SET_dom_sf"/>
</dbReference>
<dbReference type="PANTHER" id="PTHR13271">
    <property type="entry name" value="UNCHARACTERIZED PUTATIVE METHYLTRANSFERASE"/>
    <property type="match status" value="1"/>
</dbReference>
<keyword evidence="3" id="KW-1185">Reference proteome</keyword>
<dbReference type="InterPro" id="IPR001214">
    <property type="entry name" value="SET_dom"/>
</dbReference>
<sequence length="481" mass="53294">MSTPLPIDVLPTWTRFNNVELDGIQVGQVEGKGLGFVADRDLTTDKGPPTLLKIPRDAVLSAEAVGDYAKVDHKFRQLLEGMGHETPRIAIMLYLLAHYRAPAGGAGSHKGIASTPWTEYIRFLPRQIPTPTLWTEDERLLLRGTSLEKAVNAKLATLVSEFDHLREISADLPFWQSLLFEGNAITVKDWALVDAWYRSRSLELPNAGDSMVPCLDMANHSDVPNAYYEETSDGEVVLVLRPESTASSGDEVTISYGAAKSAAEMLFSYGFIDRSTAKEEITLALDPLASDPLAQAKVHIYGRSPLVRLTRAKGEGVSWHSPFVYLMCVNEEDGLEFKLLQDKAGGRELRVFWQDEDVTSTVDDFESHVQTHDLHSVFQLRVVSVLQQLVEAQLERARSSPIPEQEHDASSRQASGVDYLRIVATLREMECSLLEEATASLAEQQAALLLQDDVRVYLGLTEDVPIEKSSAQVANEEPDFS</sequence>
<dbReference type="InterPro" id="IPR050600">
    <property type="entry name" value="SETD3_SETD6_MTase"/>
</dbReference>
<accession>A0ABY6TQ67</accession>
<proteinExistence type="predicted"/>
<organism evidence="2 3">
    <name type="scientific">Bionectria ochroleuca</name>
    <name type="common">Gliocladium roseum</name>
    <dbReference type="NCBI Taxonomy" id="29856"/>
    <lineage>
        <taxon>Eukaryota</taxon>
        <taxon>Fungi</taxon>
        <taxon>Dikarya</taxon>
        <taxon>Ascomycota</taxon>
        <taxon>Pezizomycotina</taxon>
        <taxon>Sordariomycetes</taxon>
        <taxon>Hypocreomycetidae</taxon>
        <taxon>Hypocreales</taxon>
        <taxon>Bionectriaceae</taxon>
        <taxon>Clonostachys</taxon>
    </lineage>
</organism>
<dbReference type="EMBL" id="CABFNS010000080">
    <property type="protein sequence ID" value="VUC20261.1"/>
    <property type="molecule type" value="Genomic_DNA"/>
</dbReference>
<protein>
    <recommendedName>
        <fullName evidence="1">SET domain-containing protein</fullName>
    </recommendedName>
</protein>
<comment type="caution">
    <text evidence="2">The sequence shown here is derived from an EMBL/GenBank/DDBJ whole genome shotgun (WGS) entry which is preliminary data.</text>
</comment>
<evidence type="ECO:0000313" key="3">
    <source>
        <dbReference type="Proteomes" id="UP000766486"/>
    </source>
</evidence>
<dbReference type="PROSITE" id="PS50280">
    <property type="entry name" value="SET"/>
    <property type="match status" value="1"/>
</dbReference>
<feature type="domain" description="SET" evidence="1">
    <location>
        <begin position="22"/>
        <end position="257"/>
    </location>
</feature>
<dbReference type="PANTHER" id="PTHR13271:SF76">
    <property type="entry name" value="SET DOMAIN-CONTAINING PROTEIN 8"/>
    <property type="match status" value="1"/>
</dbReference>
<evidence type="ECO:0000313" key="2">
    <source>
        <dbReference type="EMBL" id="VUC20261.1"/>
    </source>
</evidence>
<dbReference type="Proteomes" id="UP000766486">
    <property type="component" value="Unassembled WGS sequence"/>
</dbReference>
<dbReference type="CDD" id="cd10527">
    <property type="entry name" value="SET_LSMT"/>
    <property type="match status" value="1"/>
</dbReference>